<reference evidence="2" key="1">
    <citation type="journal article" date="2019" name="Int. J. Syst. Evol. Microbiol.">
        <title>The Global Catalogue of Microorganisms (GCM) 10K type strain sequencing project: providing services to taxonomists for standard genome sequencing and annotation.</title>
        <authorList>
            <consortium name="The Broad Institute Genomics Platform"/>
            <consortium name="The Broad Institute Genome Sequencing Center for Infectious Disease"/>
            <person name="Wu L."/>
            <person name="Ma J."/>
        </authorList>
    </citation>
    <scope>NUCLEOTIDE SEQUENCE [LARGE SCALE GENOMIC DNA]</scope>
    <source>
        <strain evidence="2">JCM 4816</strain>
    </source>
</reference>
<dbReference type="Proteomes" id="UP001596174">
    <property type="component" value="Unassembled WGS sequence"/>
</dbReference>
<dbReference type="SUPFAM" id="SSF55961">
    <property type="entry name" value="Bet v1-like"/>
    <property type="match status" value="1"/>
</dbReference>
<comment type="caution">
    <text evidence="1">The sequence shown here is derived from an EMBL/GenBank/DDBJ whole genome shotgun (WGS) entry which is preliminary data.</text>
</comment>
<dbReference type="InterPro" id="IPR019587">
    <property type="entry name" value="Polyketide_cyclase/dehydratase"/>
</dbReference>
<organism evidence="1 2">
    <name type="scientific">Streptacidiphilus monticola</name>
    <dbReference type="NCBI Taxonomy" id="2161674"/>
    <lineage>
        <taxon>Bacteria</taxon>
        <taxon>Bacillati</taxon>
        <taxon>Actinomycetota</taxon>
        <taxon>Actinomycetes</taxon>
        <taxon>Kitasatosporales</taxon>
        <taxon>Streptomycetaceae</taxon>
        <taxon>Streptacidiphilus</taxon>
    </lineage>
</organism>
<dbReference type="Gene3D" id="3.30.530.20">
    <property type="match status" value="1"/>
</dbReference>
<proteinExistence type="predicted"/>
<evidence type="ECO:0000313" key="2">
    <source>
        <dbReference type="Proteomes" id="UP001596174"/>
    </source>
</evidence>
<dbReference type="Pfam" id="PF10604">
    <property type="entry name" value="Polyketide_cyc2"/>
    <property type="match status" value="1"/>
</dbReference>
<dbReference type="InterPro" id="IPR023393">
    <property type="entry name" value="START-like_dom_sf"/>
</dbReference>
<sequence>MGLNFEPHRYRFRSCWELPAAPPDLVYRVLAEPLGYPAWWPEIRRVRQLSEDSGEMTFRSFLPYELRVRVRATRQDPAGRVLAARLDGDLDGGTRWTVTTRGDGGSVAVFDEDVVVRKRSMRVLALPGRPAFRANHAVMMRHGRAGLISYLRAVHWS</sequence>
<dbReference type="EMBL" id="JBHSQJ010000006">
    <property type="protein sequence ID" value="MFC5905980.1"/>
    <property type="molecule type" value="Genomic_DNA"/>
</dbReference>
<accession>A0ABW1FW37</accession>
<keyword evidence="2" id="KW-1185">Reference proteome</keyword>
<protein>
    <submittedName>
        <fullName evidence="1">SRPBCC family protein</fullName>
    </submittedName>
</protein>
<name>A0ABW1FW37_9ACTN</name>
<evidence type="ECO:0000313" key="1">
    <source>
        <dbReference type="EMBL" id="MFC5905980.1"/>
    </source>
</evidence>
<dbReference type="RefSeq" id="WP_380578941.1">
    <property type="nucleotide sequence ID" value="NZ_JBHSQJ010000006.1"/>
</dbReference>
<gene>
    <name evidence="1" type="ORF">ACFP3V_01930</name>
</gene>